<evidence type="ECO:0000313" key="2">
    <source>
        <dbReference type="EMBL" id="CAI50953.1"/>
    </source>
</evidence>
<dbReference type="EMBL" id="CR936259">
    <property type="protein sequence ID" value="CAI50953.1"/>
    <property type="molecule type" value="Genomic_DNA"/>
</dbReference>
<dbReference type="Proteomes" id="UP000002698">
    <property type="component" value="Chromosome"/>
</dbReference>
<dbReference type="KEGG" id="nph:NP_3250A"/>
<dbReference type="EnsemblBacteria" id="CAI50953">
    <property type="protein sequence ID" value="CAI50953"/>
    <property type="gene ID" value="NP_7074A"/>
</dbReference>
<gene>
    <name evidence="1" type="ordered locus">NP_3250A</name>
    <name evidence="2" type="ordered locus">NP_7074A</name>
</gene>
<proteinExistence type="predicted"/>
<evidence type="ECO:0008006" key="4">
    <source>
        <dbReference type="Google" id="ProtNLM"/>
    </source>
</evidence>
<dbReference type="STRING" id="348780.NP_3250A"/>
<dbReference type="GeneID" id="77383471"/>
<dbReference type="EnsemblBacteria" id="CAI49716">
    <property type="protein sequence ID" value="CAI49716"/>
    <property type="gene ID" value="NP_3250A"/>
</dbReference>
<organism evidence="2 3">
    <name type="scientific">Natronomonas pharaonis (strain ATCC 35678 / DSM 2160 / CIP 103997 / JCM 8858 / NBRC 14720 / NCIMB 2260 / Gabara)</name>
    <name type="common">Halobacterium pharaonis</name>
    <dbReference type="NCBI Taxonomy" id="348780"/>
    <lineage>
        <taxon>Archaea</taxon>
        <taxon>Methanobacteriati</taxon>
        <taxon>Methanobacteriota</taxon>
        <taxon>Stenosarchaea group</taxon>
        <taxon>Halobacteria</taxon>
        <taxon>Halobacteriales</taxon>
        <taxon>Natronomonadaceae</taxon>
        <taxon>Natronomonas</taxon>
    </lineage>
</organism>
<dbReference type="HOGENOM" id="CLU_3263903_0_0_2"/>
<name>Q3ILR8_NATPD</name>
<dbReference type="Proteomes" id="UP000002698">
    <property type="component" value="Plasmid PL23"/>
</dbReference>
<sequence length="41" mass="4545">MSTTAEPVTVTCGLYDAEFEVIVDDKSDIQHCPRCGRSVDR</sequence>
<protein>
    <recommendedName>
        <fullName evidence="4">Small CPxCG-related zinc finger protein</fullName>
    </recommendedName>
</protein>
<dbReference type="RefSeq" id="WP_011323338.1">
    <property type="nucleotide sequence ID" value="NC_007426.1"/>
</dbReference>
<dbReference type="EMBL" id="CR936257">
    <property type="protein sequence ID" value="CAI49716.1"/>
    <property type="molecule type" value="Genomic_DNA"/>
</dbReference>
<dbReference type="KEGG" id="nph:NP_7074A"/>
<keyword evidence="3" id="KW-1185">Reference proteome</keyword>
<reference evidence="2 3" key="1">
    <citation type="journal article" date="2005" name="Genome Res.">
        <title>Living with two extremes: conclusions from the genome sequence of Natronomonas pharaonis.</title>
        <authorList>
            <person name="Falb M."/>
            <person name="Pfeiffer F."/>
            <person name="Palm P."/>
            <person name="Rodewald K."/>
            <person name="Hickmann V."/>
            <person name="Tittor J."/>
            <person name="Oesterhelt D."/>
        </authorList>
    </citation>
    <scope>NUCLEOTIDE SEQUENCE [LARGE SCALE GENOMIC DNA]</scope>
    <source>
        <strain evidence="3">ATCC 35678 / DSM 2160 / CIP 103997 / JCM 8858 / NBRC 14720 / NCIMB 2260 / Gabara</strain>
        <strain evidence="2">Gabara</strain>
        <plasmid evidence="2">PL23</plasmid>
    </source>
</reference>
<geneLocation type="plasmid" evidence="2 3">
    <name>PL23</name>
</geneLocation>
<dbReference type="AlphaFoldDB" id="Q3ILR8"/>
<keyword evidence="2" id="KW-0614">Plasmid</keyword>
<evidence type="ECO:0000313" key="3">
    <source>
        <dbReference type="Proteomes" id="UP000002698"/>
    </source>
</evidence>
<evidence type="ECO:0000313" key="1">
    <source>
        <dbReference type="EMBL" id="CAI49716.1"/>
    </source>
</evidence>
<accession>Q3ILR8</accession>